<feature type="domain" description="Fatty acid desaturase" evidence="3">
    <location>
        <begin position="50"/>
        <end position="277"/>
    </location>
</feature>
<dbReference type="PANTHER" id="PTHR19353">
    <property type="entry name" value="FATTY ACID DESATURASE 2"/>
    <property type="match status" value="1"/>
</dbReference>
<evidence type="ECO:0000256" key="2">
    <source>
        <dbReference type="SAM" id="Phobius"/>
    </source>
</evidence>
<feature type="region of interest" description="Disordered" evidence="1">
    <location>
        <begin position="297"/>
        <end position="327"/>
    </location>
</feature>
<evidence type="ECO:0000313" key="5">
    <source>
        <dbReference type="Proteomes" id="UP001165060"/>
    </source>
</evidence>
<keyword evidence="2" id="KW-1133">Transmembrane helix</keyword>
<accession>A0ABQ6MQI2</accession>
<comment type="caution">
    <text evidence="4">The sequence shown here is derived from an EMBL/GenBank/DDBJ whole genome shotgun (WGS) entry which is preliminary data.</text>
</comment>
<protein>
    <recommendedName>
        <fullName evidence="3">Fatty acid desaturase domain-containing protein</fullName>
    </recommendedName>
</protein>
<feature type="compositionally biased region" description="Basic residues" evidence="1">
    <location>
        <begin position="305"/>
        <end position="327"/>
    </location>
</feature>
<reference evidence="4 5" key="1">
    <citation type="journal article" date="2023" name="Commun. Biol.">
        <title>Genome analysis of Parmales, the sister group of diatoms, reveals the evolutionary specialization of diatoms from phago-mixotrophs to photoautotrophs.</title>
        <authorList>
            <person name="Ban H."/>
            <person name="Sato S."/>
            <person name="Yoshikawa S."/>
            <person name="Yamada K."/>
            <person name="Nakamura Y."/>
            <person name="Ichinomiya M."/>
            <person name="Sato N."/>
            <person name="Blanc-Mathieu R."/>
            <person name="Endo H."/>
            <person name="Kuwata A."/>
            <person name="Ogata H."/>
        </authorList>
    </citation>
    <scope>NUCLEOTIDE SEQUENCE [LARGE SCALE GENOMIC DNA]</scope>
</reference>
<keyword evidence="2" id="KW-0472">Membrane</keyword>
<proteinExistence type="predicted"/>
<feature type="transmembrane region" description="Helical" evidence="2">
    <location>
        <begin position="184"/>
        <end position="204"/>
    </location>
</feature>
<dbReference type="EMBL" id="BRYB01003124">
    <property type="protein sequence ID" value="GMI30904.1"/>
    <property type="molecule type" value="Genomic_DNA"/>
</dbReference>
<dbReference type="InterPro" id="IPR005804">
    <property type="entry name" value="FA_desaturase_dom"/>
</dbReference>
<feature type="transmembrane region" description="Helical" evidence="2">
    <location>
        <begin position="158"/>
        <end position="178"/>
    </location>
</feature>
<organism evidence="4 5">
    <name type="scientific">Tetraparma gracilis</name>
    <dbReference type="NCBI Taxonomy" id="2962635"/>
    <lineage>
        <taxon>Eukaryota</taxon>
        <taxon>Sar</taxon>
        <taxon>Stramenopiles</taxon>
        <taxon>Ochrophyta</taxon>
        <taxon>Bolidophyceae</taxon>
        <taxon>Parmales</taxon>
        <taxon>Triparmaceae</taxon>
        <taxon>Tetraparma</taxon>
    </lineage>
</organism>
<evidence type="ECO:0000313" key="4">
    <source>
        <dbReference type="EMBL" id="GMI30904.1"/>
    </source>
</evidence>
<keyword evidence="2" id="KW-0812">Transmembrane</keyword>
<sequence>MGKETYKSYYAVYVLDAVVMCSICLFSIFHYLNSESLLWSVPVALAEAKLGLIAHEASHQCRGCPFFLAWLYDTAMGSHSQWMAKHNKGHHLKTNTLEDPDMQMSPIMRVHPAQPRNWWHKYQHIYQLPLFFCVAWSLRIQGIIHINTSPTVSWKEFLTHYILAAPATFLYIVLPLYMKGPKGLAFFFMCNGILGITYGLLFSVSHVNTLVQFDPTGTQLEKQMRTTADYNSGSWLVNYLTGGLNHQVVHHMYPHVPSYEYPALARKIREENPAEYRDMGSFPAAVWSNMKYLMKSGVTDPAPKRGGRGGRKSPARRGRSKSRGRAQ</sequence>
<dbReference type="Proteomes" id="UP001165060">
    <property type="component" value="Unassembled WGS sequence"/>
</dbReference>
<dbReference type="PANTHER" id="PTHR19353:SF19">
    <property type="entry name" value="DELTA(5) FATTY ACID DESATURASE C-RELATED"/>
    <property type="match status" value="1"/>
</dbReference>
<evidence type="ECO:0000259" key="3">
    <source>
        <dbReference type="Pfam" id="PF00487"/>
    </source>
</evidence>
<keyword evidence="5" id="KW-1185">Reference proteome</keyword>
<evidence type="ECO:0000256" key="1">
    <source>
        <dbReference type="SAM" id="MobiDB-lite"/>
    </source>
</evidence>
<name>A0ABQ6MQI2_9STRA</name>
<dbReference type="Pfam" id="PF00487">
    <property type="entry name" value="FA_desaturase"/>
    <property type="match status" value="1"/>
</dbReference>
<feature type="transmembrane region" description="Helical" evidence="2">
    <location>
        <begin position="12"/>
        <end position="32"/>
    </location>
</feature>
<dbReference type="InterPro" id="IPR012171">
    <property type="entry name" value="Fatty_acid_desaturase"/>
</dbReference>
<gene>
    <name evidence="4" type="ORF">TeGR_g2935</name>
</gene>